<keyword evidence="8" id="KW-0418">Kinase</keyword>
<evidence type="ECO:0000256" key="2">
    <source>
        <dbReference type="ARBA" id="ARBA00004141"/>
    </source>
</evidence>
<dbReference type="EMBL" id="JAQSIO010000004">
    <property type="protein sequence ID" value="MDD0815610.1"/>
    <property type="molecule type" value="Genomic_DNA"/>
</dbReference>
<comment type="subcellular location">
    <subcellularLocation>
        <location evidence="2">Membrane</location>
        <topology evidence="2">Multi-pass membrane protein</topology>
    </subcellularLocation>
</comment>
<dbReference type="InterPro" id="IPR003660">
    <property type="entry name" value="HAMP_dom"/>
</dbReference>
<dbReference type="InterPro" id="IPR036097">
    <property type="entry name" value="HisK_dim/P_sf"/>
</dbReference>
<dbReference type="Pfam" id="PF00512">
    <property type="entry name" value="HisKA"/>
    <property type="match status" value="1"/>
</dbReference>
<evidence type="ECO:0000259" key="14">
    <source>
        <dbReference type="PROSITE" id="PS50109"/>
    </source>
</evidence>
<evidence type="ECO:0000256" key="7">
    <source>
        <dbReference type="ARBA" id="ARBA00022741"/>
    </source>
</evidence>
<dbReference type="PROSITE" id="PS50109">
    <property type="entry name" value="HIS_KIN"/>
    <property type="match status" value="1"/>
</dbReference>
<dbReference type="CDD" id="cd00075">
    <property type="entry name" value="HATPase"/>
    <property type="match status" value="1"/>
</dbReference>
<evidence type="ECO:0000256" key="8">
    <source>
        <dbReference type="ARBA" id="ARBA00022777"/>
    </source>
</evidence>
<dbReference type="GO" id="GO:0005524">
    <property type="term" value="F:ATP binding"/>
    <property type="evidence" value="ECO:0007669"/>
    <property type="project" value="UniProtKB-KW"/>
</dbReference>
<keyword evidence="7" id="KW-0547">Nucleotide-binding</keyword>
<name>A0ABT5MK70_9BURK</name>
<keyword evidence="4" id="KW-0597">Phosphoprotein</keyword>
<organism evidence="16 17">
    <name type="scientific">Curvibacter microcysteis</name>
    <dbReference type="NCBI Taxonomy" id="3026419"/>
    <lineage>
        <taxon>Bacteria</taxon>
        <taxon>Pseudomonadati</taxon>
        <taxon>Pseudomonadota</taxon>
        <taxon>Betaproteobacteria</taxon>
        <taxon>Burkholderiales</taxon>
        <taxon>Comamonadaceae</taxon>
        <taxon>Curvibacter</taxon>
    </lineage>
</organism>
<dbReference type="InterPro" id="IPR003661">
    <property type="entry name" value="HisK_dim/P_dom"/>
</dbReference>
<dbReference type="InterPro" id="IPR003594">
    <property type="entry name" value="HATPase_dom"/>
</dbReference>
<keyword evidence="11" id="KW-0902">Two-component regulatory system</keyword>
<feature type="transmembrane region" description="Helical" evidence="13">
    <location>
        <begin position="151"/>
        <end position="174"/>
    </location>
</feature>
<comment type="caution">
    <text evidence="16">The sequence shown here is derived from an EMBL/GenBank/DDBJ whole genome shotgun (WGS) entry which is preliminary data.</text>
</comment>
<dbReference type="SMART" id="SM00388">
    <property type="entry name" value="HisKA"/>
    <property type="match status" value="1"/>
</dbReference>
<reference evidence="16 17" key="1">
    <citation type="submission" date="2023-02" db="EMBL/GenBank/DDBJ databases">
        <title>Bacterial whole genome sequence for Curvibacter sp. HBC28.</title>
        <authorList>
            <person name="Le V."/>
            <person name="Ko S.-R."/>
            <person name="Ahn C.-Y."/>
            <person name="Oh H.-M."/>
        </authorList>
    </citation>
    <scope>NUCLEOTIDE SEQUENCE [LARGE SCALE GENOMIC DNA]</scope>
    <source>
        <strain evidence="16 17">HBC28</strain>
    </source>
</reference>
<dbReference type="Pfam" id="PF00672">
    <property type="entry name" value="HAMP"/>
    <property type="match status" value="1"/>
</dbReference>
<keyword evidence="10 13" id="KW-1133">Transmembrane helix</keyword>
<dbReference type="Pfam" id="PF02518">
    <property type="entry name" value="HATPase_c"/>
    <property type="match status" value="1"/>
</dbReference>
<proteinExistence type="predicted"/>
<keyword evidence="12 13" id="KW-0472">Membrane</keyword>
<dbReference type="PROSITE" id="PS50885">
    <property type="entry name" value="HAMP"/>
    <property type="match status" value="1"/>
</dbReference>
<dbReference type="Gene3D" id="3.30.565.10">
    <property type="entry name" value="Histidine kinase-like ATPase, C-terminal domain"/>
    <property type="match status" value="1"/>
</dbReference>
<keyword evidence="17" id="KW-1185">Reference proteome</keyword>
<evidence type="ECO:0000256" key="11">
    <source>
        <dbReference type="ARBA" id="ARBA00023012"/>
    </source>
</evidence>
<dbReference type="Proteomes" id="UP001528672">
    <property type="component" value="Unassembled WGS sequence"/>
</dbReference>
<evidence type="ECO:0000256" key="3">
    <source>
        <dbReference type="ARBA" id="ARBA00012438"/>
    </source>
</evidence>
<keyword evidence="6 13" id="KW-0812">Transmembrane</keyword>
<evidence type="ECO:0000313" key="17">
    <source>
        <dbReference type="Proteomes" id="UP001528672"/>
    </source>
</evidence>
<evidence type="ECO:0000256" key="10">
    <source>
        <dbReference type="ARBA" id="ARBA00022989"/>
    </source>
</evidence>
<feature type="domain" description="HAMP" evidence="15">
    <location>
        <begin position="175"/>
        <end position="227"/>
    </location>
</feature>
<comment type="catalytic activity">
    <reaction evidence="1">
        <text>ATP + protein L-histidine = ADP + protein N-phospho-L-histidine.</text>
        <dbReference type="EC" id="2.7.13.3"/>
    </reaction>
</comment>
<dbReference type="RefSeq" id="WP_273927298.1">
    <property type="nucleotide sequence ID" value="NZ_JAQSIO010000004.1"/>
</dbReference>
<feature type="domain" description="Histidine kinase" evidence="14">
    <location>
        <begin position="235"/>
        <end position="460"/>
    </location>
</feature>
<dbReference type="InterPro" id="IPR004358">
    <property type="entry name" value="Sig_transdc_His_kin-like_C"/>
</dbReference>
<dbReference type="PRINTS" id="PR00344">
    <property type="entry name" value="BCTRLSENSOR"/>
</dbReference>
<dbReference type="Pfam" id="PF08521">
    <property type="entry name" value="2CSK_N"/>
    <property type="match status" value="1"/>
</dbReference>
<dbReference type="SUPFAM" id="SSF47384">
    <property type="entry name" value="Homodimeric domain of signal transducing histidine kinase"/>
    <property type="match status" value="1"/>
</dbReference>
<dbReference type="InterPro" id="IPR036890">
    <property type="entry name" value="HATPase_C_sf"/>
</dbReference>
<keyword evidence="9 16" id="KW-0067">ATP-binding</keyword>
<feature type="transmembrane region" description="Helical" evidence="13">
    <location>
        <begin position="24"/>
        <end position="44"/>
    </location>
</feature>
<dbReference type="Gene3D" id="1.10.287.130">
    <property type="match status" value="1"/>
</dbReference>
<dbReference type="SUPFAM" id="SSF55874">
    <property type="entry name" value="ATPase domain of HSP90 chaperone/DNA topoisomerase II/histidine kinase"/>
    <property type="match status" value="1"/>
</dbReference>
<evidence type="ECO:0000313" key="16">
    <source>
        <dbReference type="EMBL" id="MDD0815610.1"/>
    </source>
</evidence>
<evidence type="ECO:0000256" key="13">
    <source>
        <dbReference type="SAM" id="Phobius"/>
    </source>
</evidence>
<evidence type="ECO:0000259" key="15">
    <source>
        <dbReference type="PROSITE" id="PS50885"/>
    </source>
</evidence>
<dbReference type="InterPro" id="IPR005467">
    <property type="entry name" value="His_kinase_dom"/>
</dbReference>
<evidence type="ECO:0000256" key="1">
    <source>
        <dbReference type="ARBA" id="ARBA00000085"/>
    </source>
</evidence>
<accession>A0ABT5MK70</accession>
<dbReference type="EC" id="2.7.13.3" evidence="3"/>
<sequence length="465" mass="49636">MSDRASSPPSGLRLGPRHSLRARLQALVLGAILLACAVLATAAYRNALREADALFDEHLQQLARQVQQGVPLGILHPGQADGGGIEVQVWGPDGLQLFRSPRSVLPGRAVLGFSDLEVDGARYRVYSLQSPLQTVQIAQDMGERDARARGLALRAVLPLLGITPLLMLVVGWIIGRTLRPVQRMQRQVAQRSADDLSPLPEQDLPDEVRPLVGELNALFARVQATLQTQRHFVADAAHELRTPLTALRLQLQAWQRAPDAAARDQAQQRLHEGIERAIDLVAQLLLLARAESQEAGGQGAWGPVDLLTLTREGVAEWLPQAGARGLDLGLAEAPGTGRSDLPLCVPGQAEALRVLLRNLLDNAIKYTPGPGQVDVSLFRDPASAQVVWRVEDSGPGIAPAQRSRVRDRFMRGEAVADIPGSGLGLAIVEAIARQHGAQLVLGESARLGGLSVSVCFGPASAGPGA</sequence>
<dbReference type="CDD" id="cd00082">
    <property type="entry name" value="HisKA"/>
    <property type="match status" value="1"/>
</dbReference>
<evidence type="ECO:0000256" key="6">
    <source>
        <dbReference type="ARBA" id="ARBA00022692"/>
    </source>
</evidence>
<keyword evidence="5" id="KW-0808">Transferase</keyword>
<dbReference type="SMART" id="SM00387">
    <property type="entry name" value="HATPase_c"/>
    <property type="match status" value="1"/>
</dbReference>
<dbReference type="InterPro" id="IPR050428">
    <property type="entry name" value="TCS_sensor_his_kinase"/>
</dbReference>
<protein>
    <recommendedName>
        <fullName evidence="3">histidine kinase</fullName>
        <ecNumber evidence="3">2.7.13.3</ecNumber>
    </recommendedName>
</protein>
<dbReference type="SMART" id="SM00304">
    <property type="entry name" value="HAMP"/>
    <property type="match status" value="1"/>
</dbReference>
<gene>
    <name evidence="16" type="ORF">PSQ39_13315</name>
</gene>
<dbReference type="PANTHER" id="PTHR45436:SF14">
    <property type="entry name" value="SENSOR PROTEIN QSEC"/>
    <property type="match status" value="1"/>
</dbReference>
<evidence type="ECO:0000256" key="5">
    <source>
        <dbReference type="ARBA" id="ARBA00022679"/>
    </source>
</evidence>
<evidence type="ECO:0000256" key="12">
    <source>
        <dbReference type="ARBA" id="ARBA00023136"/>
    </source>
</evidence>
<evidence type="ECO:0000256" key="4">
    <source>
        <dbReference type="ARBA" id="ARBA00022553"/>
    </source>
</evidence>
<dbReference type="PANTHER" id="PTHR45436">
    <property type="entry name" value="SENSOR HISTIDINE KINASE YKOH"/>
    <property type="match status" value="1"/>
</dbReference>
<evidence type="ECO:0000256" key="9">
    <source>
        <dbReference type="ARBA" id="ARBA00022840"/>
    </source>
</evidence>
<dbReference type="InterPro" id="IPR013727">
    <property type="entry name" value="2CSK_N"/>
</dbReference>